<protein>
    <submittedName>
        <fullName evidence="2">Uncharacterized protein (DUF1330 family)</fullName>
    </submittedName>
</protein>
<dbReference type="SUPFAM" id="SSF54909">
    <property type="entry name" value="Dimeric alpha+beta barrel"/>
    <property type="match status" value="1"/>
</dbReference>
<evidence type="ECO:0000313" key="3">
    <source>
        <dbReference type="Proteomes" id="UP000537130"/>
    </source>
</evidence>
<reference evidence="2 3" key="1">
    <citation type="submission" date="2020-08" db="EMBL/GenBank/DDBJ databases">
        <title>Genomic Encyclopedia of Type Strains, Phase III (KMG-III): the genomes of soil and plant-associated and newly described type strains.</title>
        <authorList>
            <person name="Whitman W."/>
        </authorList>
    </citation>
    <scope>NUCLEOTIDE SEQUENCE [LARGE SCALE GENOMIC DNA]</scope>
    <source>
        <strain evidence="2 3">CECT 8654</strain>
    </source>
</reference>
<dbReference type="AlphaFoldDB" id="A0A7W4Z5K5"/>
<name>A0A7W4Z5K5_9GAMM</name>
<keyword evidence="3" id="KW-1185">Reference proteome</keyword>
<dbReference type="InterPro" id="IPR010753">
    <property type="entry name" value="DUF1330"/>
</dbReference>
<accession>A0A7W4Z5K5</accession>
<dbReference type="EMBL" id="JACHWY010000002">
    <property type="protein sequence ID" value="MBB3047584.1"/>
    <property type="molecule type" value="Genomic_DNA"/>
</dbReference>
<dbReference type="RefSeq" id="WP_183410356.1">
    <property type="nucleotide sequence ID" value="NZ_JACHWY010000002.1"/>
</dbReference>
<proteinExistence type="predicted"/>
<dbReference type="Gene3D" id="3.30.70.100">
    <property type="match status" value="1"/>
</dbReference>
<dbReference type="PANTHER" id="PTHR40257:SF1">
    <property type="entry name" value="DUF1330 DOMAIN-CONTAINING PROTEIN"/>
    <property type="match status" value="1"/>
</dbReference>
<comment type="caution">
    <text evidence="2">The sequence shown here is derived from an EMBL/GenBank/DDBJ whole genome shotgun (WGS) entry which is preliminary data.</text>
</comment>
<gene>
    <name evidence="2" type="ORF">FHR99_001850</name>
</gene>
<dbReference type="PANTHER" id="PTHR40257">
    <property type="match status" value="1"/>
</dbReference>
<evidence type="ECO:0000313" key="2">
    <source>
        <dbReference type="EMBL" id="MBB3047584.1"/>
    </source>
</evidence>
<organism evidence="2 3">
    <name type="scientific">Litorivivens lipolytica</name>
    <dbReference type="NCBI Taxonomy" id="1524264"/>
    <lineage>
        <taxon>Bacteria</taxon>
        <taxon>Pseudomonadati</taxon>
        <taxon>Pseudomonadota</taxon>
        <taxon>Gammaproteobacteria</taxon>
        <taxon>Litorivivens</taxon>
    </lineage>
</organism>
<evidence type="ECO:0000259" key="1">
    <source>
        <dbReference type="Pfam" id="PF07045"/>
    </source>
</evidence>
<dbReference type="Pfam" id="PF07045">
    <property type="entry name" value="DUF1330"/>
    <property type="match status" value="1"/>
</dbReference>
<feature type="domain" description="DUF1330" evidence="1">
    <location>
        <begin position="49"/>
        <end position="128"/>
    </location>
</feature>
<dbReference type="InterPro" id="IPR011008">
    <property type="entry name" value="Dimeric_a/b-barrel"/>
</dbReference>
<dbReference type="Proteomes" id="UP000537130">
    <property type="component" value="Unassembled WGS sequence"/>
</dbReference>
<sequence>MPVLNPTRAQFEAMLAMPADQPVYMLNLLRFREQADYGERTDQNACSGRAAYARYGAGIAEILKGVGGRPVWQGDGQLTFIAPEGESWDECLLVRYPDMAAFQAMLTNPDYQAQTFHRDAALLDARLVITHTALVDFPAAD</sequence>